<dbReference type="Proteomes" id="UP000235828">
    <property type="component" value="Chromosome A"/>
</dbReference>
<organism evidence="1 2">
    <name type="scientific">Vibrio tapetis subsp. tapetis</name>
    <dbReference type="NCBI Taxonomy" id="1671868"/>
    <lineage>
        <taxon>Bacteria</taxon>
        <taxon>Pseudomonadati</taxon>
        <taxon>Pseudomonadota</taxon>
        <taxon>Gammaproteobacteria</taxon>
        <taxon>Vibrionales</taxon>
        <taxon>Vibrionaceae</taxon>
        <taxon>Vibrio</taxon>
    </lineage>
</organism>
<dbReference type="KEGG" id="vta:A2352"/>
<sequence length="98" mass="11559">MANLFAILGLSFFCFAFWQQRRQSELAKQAIARRCKQLDIQLLSTAFEAHRFKNSKGRFGWHTVYEFEFSSLGDDYYIGELTMVGFRPVSFEIPPYRM</sequence>
<evidence type="ECO:0000313" key="1">
    <source>
        <dbReference type="EMBL" id="SON50331.1"/>
    </source>
</evidence>
<evidence type="ECO:0008006" key="3">
    <source>
        <dbReference type="Google" id="ProtNLM"/>
    </source>
</evidence>
<reference evidence="1 2" key="1">
    <citation type="submission" date="2017-10" db="EMBL/GenBank/DDBJ databases">
        <authorList>
            <person name="Banno H."/>
            <person name="Chua N.-H."/>
        </authorList>
    </citation>
    <scope>NUCLEOTIDE SEQUENCE [LARGE SCALE GENOMIC DNA]</scope>
    <source>
        <strain evidence="1">Vibrio tapetis CECT4600</strain>
    </source>
</reference>
<dbReference type="RefSeq" id="WP_102522839.1">
    <property type="nucleotide sequence ID" value="NZ_LT960611.1"/>
</dbReference>
<gene>
    <name evidence="1" type="ORF">VTAP4600_A2352</name>
</gene>
<name>A0A2N8ZEJ0_9VIBR</name>
<accession>A0A2N8ZEJ0</accession>
<dbReference type="OrthoDB" id="5959530at2"/>
<dbReference type="AlphaFoldDB" id="A0A2N8ZEJ0"/>
<protein>
    <recommendedName>
        <fullName evidence="3">DUF3301 domain-containing protein</fullName>
    </recommendedName>
</protein>
<dbReference type="InterPro" id="IPR021732">
    <property type="entry name" value="DUF3301"/>
</dbReference>
<keyword evidence="2" id="KW-1185">Reference proteome</keyword>
<evidence type="ECO:0000313" key="2">
    <source>
        <dbReference type="Proteomes" id="UP000235828"/>
    </source>
</evidence>
<dbReference type="EMBL" id="LT960611">
    <property type="protein sequence ID" value="SON50331.1"/>
    <property type="molecule type" value="Genomic_DNA"/>
</dbReference>
<dbReference type="Pfam" id="PF11743">
    <property type="entry name" value="DUF3301"/>
    <property type="match status" value="1"/>
</dbReference>
<proteinExistence type="predicted"/>